<protein>
    <submittedName>
        <fullName evidence="1">Uncharacterized protein</fullName>
    </submittedName>
</protein>
<dbReference type="AlphaFoldDB" id="A0A090WAT1"/>
<dbReference type="EMBL" id="BBNS01000026">
    <property type="protein sequence ID" value="GAL72534.1"/>
    <property type="molecule type" value="Genomic_DNA"/>
</dbReference>
<organism evidence="1 2">
    <name type="scientific">Jejuia pallidilutea</name>
    <dbReference type="NCBI Taxonomy" id="504487"/>
    <lineage>
        <taxon>Bacteria</taxon>
        <taxon>Pseudomonadati</taxon>
        <taxon>Bacteroidota</taxon>
        <taxon>Flavobacteriia</taxon>
        <taxon>Flavobacteriales</taxon>
        <taxon>Flavobacteriaceae</taxon>
        <taxon>Jejuia</taxon>
    </lineage>
</organism>
<gene>
    <name evidence="1" type="ORF">JCM19302_2256</name>
</gene>
<sequence>MKLLIMMLPFVISFFTTLLSVSEFEQEFEVKKMKFNKMI</sequence>
<evidence type="ECO:0000313" key="2">
    <source>
        <dbReference type="Proteomes" id="UP000029646"/>
    </source>
</evidence>
<accession>A0A090WAT1</accession>
<name>A0A090WAT1_9FLAO</name>
<proteinExistence type="predicted"/>
<dbReference type="Proteomes" id="UP000029646">
    <property type="component" value="Unassembled WGS sequence"/>
</dbReference>
<evidence type="ECO:0000313" key="1">
    <source>
        <dbReference type="EMBL" id="GAL72534.1"/>
    </source>
</evidence>
<reference evidence="1 2" key="1">
    <citation type="journal article" date="2014" name="Genome Announc.">
        <title>Draft Genome Sequence of Marine Flavobacterium Jejuia pallidilutea Strain 11shimoA1 and Pigmentation Mutants.</title>
        <authorList>
            <person name="Takatani N."/>
            <person name="Nakanishi M."/>
            <person name="Meirelles P."/>
            <person name="Mino S."/>
            <person name="Suda W."/>
            <person name="Oshima K."/>
            <person name="Hattori M."/>
            <person name="Ohkuma M."/>
            <person name="Hosokawa M."/>
            <person name="Miyashita K."/>
            <person name="Thompson F.L."/>
            <person name="Niwa A."/>
            <person name="Sawabe T."/>
            <person name="Sawabe T."/>
        </authorList>
    </citation>
    <scope>NUCLEOTIDE SEQUENCE [LARGE SCALE GENOMIC DNA]</scope>
    <source>
        <strain evidence="2">JCM19302</strain>
    </source>
</reference>
<comment type="caution">
    <text evidence="1">The sequence shown here is derived from an EMBL/GenBank/DDBJ whole genome shotgun (WGS) entry which is preliminary data.</text>
</comment>